<evidence type="ECO:0000313" key="2">
    <source>
        <dbReference type="EMBL" id="GEN22943.1"/>
    </source>
</evidence>
<keyword evidence="1" id="KW-0732">Signal</keyword>
<accession>A0ABQ0WE04</accession>
<comment type="caution">
    <text evidence="2">The sequence shown here is derived from an EMBL/GenBank/DDBJ whole genome shotgun (WGS) entry which is preliminary data.</text>
</comment>
<proteinExistence type="predicted"/>
<feature type="chain" id="PRO_5046848897" evidence="1">
    <location>
        <begin position="31"/>
        <end position="336"/>
    </location>
</feature>
<protein>
    <submittedName>
        <fullName evidence="2">Membrane protein</fullName>
    </submittedName>
</protein>
<evidence type="ECO:0000313" key="3">
    <source>
        <dbReference type="Proteomes" id="UP000321726"/>
    </source>
</evidence>
<dbReference type="Proteomes" id="UP000321726">
    <property type="component" value="Unassembled WGS sequence"/>
</dbReference>
<evidence type="ECO:0000256" key="1">
    <source>
        <dbReference type="SAM" id="SignalP"/>
    </source>
</evidence>
<dbReference type="EMBL" id="BJXU01000032">
    <property type="protein sequence ID" value="GEN22943.1"/>
    <property type="molecule type" value="Genomic_DNA"/>
</dbReference>
<reference evidence="2 3" key="1">
    <citation type="submission" date="2019-07" db="EMBL/GenBank/DDBJ databases">
        <title>Whole genome shotgun sequence of Halomonas cupida NBRC 102219.</title>
        <authorList>
            <person name="Hosoyama A."/>
            <person name="Uohara A."/>
            <person name="Ohji S."/>
            <person name="Ichikawa N."/>
        </authorList>
    </citation>
    <scope>NUCLEOTIDE SEQUENCE [LARGE SCALE GENOMIC DNA]</scope>
    <source>
        <strain evidence="2 3">NBRC 102219</strain>
    </source>
</reference>
<name>A0ABQ0WE04_9GAMM</name>
<feature type="signal peptide" evidence="1">
    <location>
        <begin position="1"/>
        <end position="30"/>
    </location>
</feature>
<dbReference type="InterPro" id="IPR037107">
    <property type="entry name" value="Put_OMP_sf"/>
</dbReference>
<dbReference type="Gene3D" id="2.40.128.140">
    <property type="entry name" value="Outer membrane protein"/>
    <property type="match status" value="1"/>
</dbReference>
<gene>
    <name evidence="2" type="ORF">HCU01_08920</name>
</gene>
<organism evidence="2 3">
    <name type="scientific">Halomonas cupida</name>
    <dbReference type="NCBI Taxonomy" id="44933"/>
    <lineage>
        <taxon>Bacteria</taxon>
        <taxon>Pseudomonadati</taxon>
        <taxon>Pseudomonadota</taxon>
        <taxon>Gammaproteobacteria</taxon>
        <taxon>Oceanospirillales</taxon>
        <taxon>Halomonadaceae</taxon>
        <taxon>Halomonas</taxon>
    </lineage>
</organism>
<keyword evidence="3" id="KW-1185">Reference proteome</keyword>
<dbReference type="InterPro" id="IPR018707">
    <property type="entry name" value="LpxR"/>
</dbReference>
<dbReference type="Pfam" id="PF09982">
    <property type="entry name" value="LpxR"/>
    <property type="match status" value="1"/>
</dbReference>
<sequence>MRCRLRLQSPAVRLTVCGVLLLSWVPPSLAGADGVASVKMENDLFAGTTDGHYSNGVEASWTFVPPSGHWSRRMAHTLTGLPESELDLAAWRFGQQMYTPIDISRSDLVEDDRPYAGLLYGGVSLFDEQRHDSWRQMTGVHLDVGWVGPASFAEQTQKGIHELTDSDRPEGWDHQLDFEPIVNLAMKRGWIAQRSLGALEMDVGPTAGVALGNLYTYVSAGGALRVGQGLDRSYAIPAVAPAVTGQAWFRPGGDFAWFVFANVEGRFMAHNLLLDGNTFSDSHSVEREDWVGDAQLGLTLTWQNWQLSLTSVYRTHEFEGQDAHDEFGSLQISWQH</sequence>